<reference evidence="5 6" key="1">
    <citation type="submission" date="2007-01" db="EMBL/GenBank/DDBJ databases">
        <title>Annotation of the draft genome assembly of Thermosinus carboxydivorans Nor1.</title>
        <authorList>
            <consortium name="US DOE Joint Genome Institute (JGI-ORNL)"/>
            <person name="Larimer F."/>
            <person name="Land M."/>
            <person name="Hauser L."/>
        </authorList>
    </citation>
    <scope>NUCLEOTIDE SEQUENCE [LARGE SCALE GENOMIC DNA]</scope>
    <source>
        <strain evidence="5 6">Nor1</strain>
    </source>
</reference>
<protein>
    <submittedName>
        <fullName evidence="5">Peptidase M24</fullName>
    </submittedName>
</protein>
<evidence type="ECO:0000256" key="1">
    <source>
        <dbReference type="ARBA" id="ARBA00008766"/>
    </source>
</evidence>
<evidence type="ECO:0000256" key="2">
    <source>
        <dbReference type="ARBA" id="ARBA00022801"/>
    </source>
</evidence>
<dbReference type="InterPro" id="IPR050659">
    <property type="entry name" value="Peptidase_M24B"/>
</dbReference>
<feature type="domain" description="Creatinase N-terminal" evidence="4">
    <location>
        <begin position="4"/>
        <end position="126"/>
    </location>
</feature>
<dbReference type="Gene3D" id="3.40.350.10">
    <property type="entry name" value="Creatinase/prolidase N-terminal domain"/>
    <property type="match status" value="1"/>
</dbReference>
<dbReference type="InterPro" id="IPR036005">
    <property type="entry name" value="Creatinase/aminopeptidase-like"/>
</dbReference>
<dbReference type="GO" id="GO:0004177">
    <property type="term" value="F:aminopeptidase activity"/>
    <property type="evidence" value="ECO:0007669"/>
    <property type="project" value="UniProtKB-ARBA"/>
</dbReference>
<evidence type="ECO:0000259" key="4">
    <source>
        <dbReference type="Pfam" id="PF01321"/>
    </source>
</evidence>
<proteinExistence type="inferred from homology"/>
<evidence type="ECO:0000259" key="3">
    <source>
        <dbReference type="Pfam" id="PF00557"/>
    </source>
</evidence>
<dbReference type="CDD" id="cd01092">
    <property type="entry name" value="APP-like"/>
    <property type="match status" value="1"/>
</dbReference>
<dbReference type="GO" id="GO:0008235">
    <property type="term" value="F:metalloexopeptidase activity"/>
    <property type="evidence" value="ECO:0007669"/>
    <property type="project" value="UniProtKB-ARBA"/>
</dbReference>
<accession>A1HQ81</accession>
<dbReference type="Pfam" id="PF00557">
    <property type="entry name" value="Peptidase_M24"/>
    <property type="match status" value="1"/>
</dbReference>
<dbReference type="InterPro" id="IPR000994">
    <property type="entry name" value="Pept_M24"/>
</dbReference>
<dbReference type="FunFam" id="3.90.230.10:FF:000014">
    <property type="entry name" value="Aminopeptidase P family protein"/>
    <property type="match status" value="1"/>
</dbReference>
<feature type="domain" description="Peptidase M24" evidence="3">
    <location>
        <begin position="135"/>
        <end position="336"/>
    </location>
</feature>
<dbReference type="EMBL" id="AAWL01000006">
    <property type="protein sequence ID" value="EAX47928.1"/>
    <property type="molecule type" value="Genomic_DNA"/>
</dbReference>
<evidence type="ECO:0000313" key="6">
    <source>
        <dbReference type="Proteomes" id="UP000005139"/>
    </source>
</evidence>
<dbReference type="Pfam" id="PF01321">
    <property type="entry name" value="Creatinase_N"/>
    <property type="match status" value="1"/>
</dbReference>
<comment type="caution">
    <text evidence="5">The sequence shown here is derived from an EMBL/GenBank/DDBJ whole genome shotgun (WGS) entry which is preliminary data.</text>
</comment>
<keyword evidence="6" id="KW-1185">Reference proteome</keyword>
<keyword evidence="2" id="KW-0378">Hydrolase</keyword>
<name>A1HQ81_9FIRM</name>
<dbReference type="PANTHER" id="PTHR46112">
    <property type="entry name" value="AMINOPEPTIDASE"/>
    <property type="match status" value="1"/>
</dbReference>
<dbReference type="RefSeq" id="WP_007289188.1">
    <property type="nucleotide sequence ID" value="NZ_AAWL01000006.1"/>
</dbReference>
<evidence type="ECO:0000313" key="5">
    <source>
        <dbReference type="EMBL" id="EAX47928.1"/>
    </source>
</evidence>
<dbReference type="AlphaFoldDB" id="A1HQ81"/>
<dbReference type="Gene3D" id="3.90.230.10">
    <property type="entry name" value="Creatinase/methionine aminopeptidase superfamily"/>
    <property type="match status" value="1"/>
</dbReference>
<comment type="similarity">
    <text evidence="1">Belongs to the peptidase M24B family.</text>
</comment>
<dbReference type="PRINTS" id="PR00599">
    <property type="entry name" value="MAPEPTIDASE"/>
</dbReference>
<dbReference type="eggNOG" id="COG0006">
    <property type="taxonomic scope" value="Bacteria"/>
</dbReference>
<dbReference type="InterPro" id="IPR001714">
    <property type="entry name" value="Pept_M24_MAP"/>
</dbReference>
<reference evidence="5 6" key="2">
    <citation type="submission" date="2007-01" db="EMBL/GenBank/DDBJ databases">
        <title>Sequencing of the draft genome and assembly of Thermosinus carboxydivorans Nor1.</title>
        <authorList>
            <consortium name="US DOE Joint Genome Institute (JGI-PGF)"/>
            <person name="Copeland A."/>
            <person name="Lucas S."/>
            <person name="Lapidus A."/>
            <person name="Barry K."/>
            <person name="Glavina del Rio T."/>
            <person name="Dalin E."/>
            <person name="Tice H."/>
            <person name="Bruce D."/>
            <person name="Pitluck S."/>
            <person name="Richardson P."/>
        </authorList>
    </citation>
    <scope>NUCLEOTIDE SEQUENCE [LARGE SCALE GENOMIC DNA]</scope>
    <source>
        <strain evidence="5 6">Nor1</strain>
    </source>
</reference>
<dbReference type="SUPFAM" id="SSF55920">
    <property type="entry name" value="Creatinase/aminopeptidase"/>
    <property type="match status" value="1"/>
</dbReference>
<dbReference type="Proteomes" id="UP000005139">
    <property type="component" value="Unassembled WGS sequence"/>
</dbReference>
<dbReference type="SUPFAM" id="SSF53092">
    <property type="entry name" value="Creatinase/prolidase N-terminal domain"/>
    <property type="match status" value="1"/>
</dbReference>
<dbReference type="OrthoDB" id="9806388at2"/>
<dbReference type="InterPro" id="IPR029149">
    <property type="entry name" value="Creatin/AminoP/Spt16_N"/>
</dbReference>
<dbReference type="InterPro" id="IPR000587">
    <property type="entry name" value="Creatinase_N"/>
</dbReference>
<sequence>MKKRLKRLHNLLRQENVDGVIVTKPENRRYFSGFTGTAGMLLITAEAQWLITDFRYVEQAVQQAQDFEVIRHGVSIYETLADLLRPLDLARIGFEADYVTWDVYQALNGSIGTELAPLRLDGLRMVKDTDELLLLKKAVAIADHAFEHILSFLKPGVSEREIALELEFAMRRQGAEKAAFDIIVASGARSALPHGVASEKLIEAGDLVTLDFGAVYQGYHSDITRTVVVGRASAKQRQIYDIVLAAQQTGISVLRPGLAGREVDKAARAVIADAGYGEFFGHGLGHGAGLAIHEEPRLSPNGSIILEENMIVTVEPGIYLPDWGGVRIEDMVVLTASGCEVLTGSSKQIIELDW</sequence>
<organism evidence="5 6">
    <name type="scientific">Thermosinus carboxydivorans Nor1</name>
    <dbReference type="NCBI Taxonomy" id="401526"/>
    <lineage>
        <taxon>Bacteria</taxon>
        <taxon>Bacillati</taxon>
        <taxon>Bacillota</taxon>
        <taxon>Negativicutes</taxon>
        <taxon>Selenomonadales</taxon>
        <taxon>Sporomusaceae</taxon>
        <taxon>Thermosinus</taxon>
    </lineage>
</organism>
<dbReference type="PANTHER" id="PTHR46112:SF3">
    <property type="entry name" value="AMINOPEPTIDASE YPDF"/>
    <property type="match status" value="1"/>
</dbReference>
<dbReference type="MEROPS" id="M24.008"/>
<gene>
    <name evidence="5" type="ORF">TcarDRAFT_1617</name>
</gene>